<name>A0A8K1CAD0_PYTOL</name>
<protein>
    <recommendedName>
        <fullName evidence="4">Bzip transcription factor</fullName>
    </recommendedName>
</protein>
<accession>A0A8K1CAD0</accession>
<sequence length="238" mass="26738">MPRQAETRGVKPRRTRAQSSARLRGKLYRERNKAHQVALERSVRALRKQVHHLTLLNSVRQKLAHVAPETRRGVLDHLNHYFHHEPAKHPQTPEKARMDMEFPCSQDLDFDVQSLDVQGTLTAPIVVMQGQLSGQHAVSTIERLYTCVPGNTALLEKLLKRKVAYPCLCMVYFDAAGDVVGRSVDVDFITRLTDAVGRLSDVPRLLTELVPSVSKQESAKSVETRAATPSLPQLAHLF</sequence>
<evidence type="ECO:0008006" key="4">
    <source>
        <dbReference type="Google" id="ProtNLM"/>
    </source>
</evidence>
<evidence type="ECO:0000256" key="1">
    <source>
        <dbReference type="SAM" id="MobiDB-lite"/>
    </source>
</evidence>
<feature type="region of interest" description="Disordered" evidence="1">
    <location>
        <begin position="1"/>
        <end position="21"/>
    </location>
</feature>
<evidence type="ECO:0000313" key="2">
    <source>
        <dbReference type="EMBL" id="TMW58827.1"/>
    </source>
</evidence>
<gene>
    <name evidence="2" type="ORF">Poli38472_006972</name>
</gene>
<proteinExistence type="predicted"/>
<dbReference type="AlphaFoldDB" id="A0A8K1CAD0"/>
<keyword evidence="3" id="KW-1185">Reference proteome</keyword>
<evidence type="ECO:0000313" key="3">
    <source>
        <dbReference type="Proteomes" id="UP000794436"/>
    </source>
</evidence>
<dbReference type="EMBL" id="SPLM01000110">
    <property type="protein sequence ID" value="TMW58827.1"/>
    <property type="molecule type" value="Genomic_DNA"/>
</dbReference>
<organism evidence="2 3">
    <name type="scientific">Pythium oligandrum</name>
    <name type="common">Mycoparasitic fungus</name>
    <dbReference type="NCBI Taxonomy" id="41045"/>
    <lineage>
        <taxon>Eukaryota</taxon>
        <taxon>Sar</taxon>
        <taxon>Stramenopiles</taxon>
        <taxon>Oomycota</taxon>
        <taxon>Peronosporomycetes</taxon>
        <taxon>Pythiales</taxon>
        <taxon>Pythiaceae</taxon>
        <taxon>Pythium</taxon>
    </lineage>
</organism>
<comment type="caution">
    <text evidence="2">The sequence shown here is derived from an EMBL/GenBank/DDBJ whole genome shotgun (WGS) entry which is preliminary data.</text>
</comment>
<dbReference type="Proteomes" id="UP000794436">
    <property type="component" value="Unassembled WGS sequence"/>
</dbReference>
<reference evidence="2" key="1">
    <citation type="submission" date="2019-03" db="EMBL/GenBank/DDBJ databases">
        <title>Long read genome sequence of the mycoparasitic Pythium oligandrum ATCC 38472 isolated from sugarbeet rhizosphere.</title>
        <authorList>
            <person name="Gaulin E."/>
        </authorList>
    </citation>
    <scope>NUCLEOTIDE SEQUENCE</scope>
    <source>
        <strain evidence="2">ATCC 38472_TT</strain>
    </source>
</reference>